<dbReference type="RefSeq" id="WP_272001298.1">
    <property type="nucleotide sequence ID" value="NZ_JAQLXO010000003.1"/>
</dbReference>
<dbReference type="EMBL" id="JAQLXO010000003">
    <property type="protein sequence ID" value="MDB7981920.1"/>
    <property type="molecule type" value="Genomic_DNA"/>
</dbReference>
<evidence type="ECO:0000313" key="2">
    <source>
        <dbReference type="Proteomes" id="UP001212981"/>
    </source>
</evidence>
<proteinExistence type="predicted"/>
<name>A0AAW6CV06_9FIRM</name>
<evidence type="ECO:0000313" key="1">
    <source>
        <dbReference type="EMBL" id="MDB7981920.1"/>
    </source>
</evidence>
<dbReference type="AlphaFoldDB" id="A0AAW6CV06"/>
<reference evidence="1" key="1">
    <citation type="submission" date="2023-01" db="EMBL/GenBank/DDBJ databases">
        <title>Human gut microbiome strain richness.</title>
        <authorList>
            <person name="Chen-Liaw A."/>
        </authorList>
    </citation>
    <scope>NUCLEOTIDE SEQUENCE</scope>
    <source>
        <strain evidence="1">D8_m1001271B151109d0_201107</strain>
    </source>
</reference>
<gene>
    <name evidence="1" type="ORF">PND82_03695</name>
</gene>
<sequence>MKKDKSIKKEIFTPVTVKNPIWMQNKKWTSQKERSANNGTMS</sequence>
<organism evidence="1 2">
    <name type="scientific">Faecalicoccus pleomorphus</name>
    <dbReference type="NCBI Taxonomy" id="1323"/>
    <lineage>
        <taxon>Bacteria</taxon>
        <taxon>Bacillati</taxon>
        <taxon>Bacillota</taxon>
        <taxon>Erysipelotrichia</taxon>
        <taxon>Erysipelotrichales</taxon>
        <taxon>Erysipelotrichaceae</taxon>
        <taxon>Faecalicoccus</taxon>
    </lineage>
</organism>
<comment type="caution">
    <text evidence="1">The sequence shown here is derived from an EMBL/GenBank/DDBJ whole genome shotgun (WGS) entry which is preliminary data.</text>
</comment>
<protein>
    <submittedName>
        <fullName evidence="1">Uncharacterized protein</fullName>
    </submittedName>
</protein>
<accession>A0AAW6CV06</accession>
<dbReference type="Proteomes" id="UP001212981">
    <property type="component" value="Unassembled WGS sequence"/>
</dbReference>